<dbReference type="CDD" id="cd18821">
    <property type="entry name" value="GH43_Pc3Gal43A-like"/>
    <property type="match status" value="1"/>
</dbReference>
<evidence type="ECO:0000313" key="1">
    <source>
        <dbReference type="EMBL" id="KAA8569976.1"/>
    </source>
</evidence>
<name>A0A5M9JQ95_MONFR</name>
<dbReference type="PANTHER" id="PTHR22925">
    <property type="entry name" value="GLYCOSYL HYDROLASE 43 FAMILY MEMBER"/>
    <property type="match status" value="1"/>
</dbReference>
<dbReference type="AlphaFoldDB" id="A0A5M9JQ95"/>
<evidence type="ECO:0000313" key="2">
    <source>
        <dbReference type="Proteomes" id="UP000322873"/>
    </source>
</evidence>
<dbReference type="InterPro" id="IPR023296">
    <property type="entry name" value="Glyco_hydro_beta-prop_sf"/>
</dbReference>
<gene>
    <name evidence="1" type="ORF">EYC84_002314</name>
</gene>
<comment type="caution">
    <text evidence="1">The sequence shown here is derived from an EMBL/GenBank/DDBJ whole genome shotgun (WGS) entry which is preliminary data.</text>
</comment>
<dbReference type="SUPFAM" id="SSF75005">
    <property type="entry name" value="Arabinanase/levansucrase/invertase"/>
    <property type="match status" value="1"/>
</dbReference>
<evidence type="ECO:0008006" key="3">
    <source>
        <dbReference type="Google" id="ProtNLM"/>
    </source>
</evidence>
<keyword evidence="2" id="KW-1185">Reference proteome</keyword>
<organism evidence="1 2">
    <name type="scientific">Monilinia fructicola</name>
    <name type="common">Brown rot fungus</name>
    <name type="synonym">Ciboria fructicola</name>
    <dbReference type="NCBI Taxonomy" id="38448"/>
    <lineage>
        <taxon>Eukaryota</taxon>
        <taxon>Fungi</taxon>
        <taxon>Dikarya</taxon>
        <taxon>Ascomycota</taxon>
        <taxon>Pezizomycotina</taxon>
        <taxon>Leotiomycetes</taxon>
        <taxon>Helotiales</taxon>
        <taxon>Sclerotiniaceae</taxon>
        <taxon>Monilinia</taxon>
    </lineage>
</organism>
<dbReference type="Proteomes" id="UP000322873">
    <property type="component" value="Unassembled WGS sequence"/>
</dbReference>
<dbReference type="Gene3D" id="2.60.120.260">
    <property type="entry name" value="Galactose-binding domain-like"/>
    <property type="match status" value="1"/>
</dbReference>
<dbReference type="Gene3D" id="2.115.10.20">
    <property type="entry name" value="Glycosyl hydrolase domain, family 43"/>
    <property type="match status" value="2"/>
</dbReference>
<reference evidence="1 2" key="1">
    <citation type="submission" date="2019-06" db="EMBL/GenBank/DDBJ databases">
        <title>Genome Sequence of the Brown Rot Fungal Pathogen Monilinia fructicola.</title>
        <authorList>
            <person name="De Miccolis Angelini R.M."/>
            <person name="Landi L."/>
            <person name="Abate D."/>
            <person name="Pollastro S."/>
            <person name="Romanazzi G."/>
            <person name="Faretra F."/>
        </authorList>
    </citation>
    <scope>NUCLEOTIDE SEQUENCE [LARGE SCALE GENOMIC DNA]</scope>
    <source>
        <strain evidence="1 2">Mfrc123</strain>
    </source>
</reference>
<proteinExistence type="predicted"/>
<accession>A0A5M9JQ95</accession>
<dbReference type="PANTHER" id="PTHR22925:SF3">
    <property type="entry name" value="GLYCOSYL HYDROLASE FAMILY PROTEIN 43"/>
    <property type="match status" value="1"/>
</dbReference>
<dbReference type="CDD" id="cd04081">
    <property type="entry name" value="CBM35_galactosidase-like"/>
    <property type="match status" value="1"/>
</dbReference>
<protein>
    <recommendedName>
        <fullName evidence="3">CBM6 domain-containing protein</fullName>
    </recommendedName>
</protein>
<dbReference type="EMBL" id="VICG01000007">
    <property type="protein sequence ID" value="KAA8569976.1"/>
    <property type="molecule type" value="Genomic_DNA"/>
</dbReference>
<dbReference type="VEuPathDB" id="FungiDB:MFRU_005g01330"/>
<sequence length="369" mass="39381">MEVEFIQVGSTYYWAGENKLNGSSFQSINCYSSTDLVNWKFNSYLLTLQSSGDLGPNRVVERPHIIYNAATAKYVMWMHIDSSNYGEAKAGVATSDSVCGTYTYLGASQPLGYQSRDLNVFKDTDGTALYKSGDTYFLFASKLSGWAPNDNVYATATNLAGPWSAWANFAKAGTNTYSSQTAAVVNINGVVMYMGDRWQASNLMTSTYNSTDANMNSPTTSTGSSTQQQEHGVLVRAKLGQKQRLPQNTLANGAKILSCSGCSGGSQIGYIGGPSPGGTLTMNGVNSTVATTTTIRIHHTNGDSVQRYANVVVNGVSNIVAFLPTADGNTPGTSVLTTALKSGTSNVIEFESYNSGWAPNIDRIMVPIS</sequence>